<keyword evidence="5" id="KW-0694">RNA-binding</keyword>
<keyword evidence="5" id="KW-0699">rRNA-binding</keyword>
<dbReference type="Gene3D" id="2.30.30.30">
    <property type="match status" value="1"/>
</dbReference>
<comment type="similarity">
    <text evidence="1 5 6">Belongs to the universal ribosomal protein uL24 family.</text>
</comment>
<evidence type="ECO:0000313" key="9">
    <source>
        <dbReference type="Proteomes" id="UP000033945"/>
    </source>
</evidence>
<accession>A0A0G1L4P6</accession>
<dbReference type="InterPro" id="IPR008991">
    <property type="entry name" value="Translation_prot_SH3-like_sf"/>
</dbReference>
<dbReference type="SUPFAM" id="SSF50104">
    <property type="entry name" value="Translation proteins SH3-like domain"/>
    <property type="match status" value="1"/>
</dbReference>
<comment type="caution">
    <text evidence="8">The sequence shown here is derived from an EMBL/GenBank/DDBJ whole genome shotgun (WGS) entry which is preliminary data.</text>
</comment>
<sequence length="105" mass="11837">MYKYMKIKKGDNIIIISGKDRGKQGKVLGVFPKSEKILVDGVALRKKHQRPRKQGQKGEVVTLPTPFHVSNAMLFCKNCGRGARAGYKFSGDIKTRICKRCKNEI</sequence>
<dbReference type="GO" id="GO:0003735">
    <property type="term" value="F:structural constituent of ribosome"/>
    <property type="evidence" value="ECO:0007669"/>
    <property type="project" value="InterPro"/>
</dbReference>
<dbReference type="InterPro" id="IPR014722">
    <property type="entry name" value="Rib_uL2_dom2"/>
</dbReference>
<reference evidence="8 9" key="1">
    <citation type="journal article" date="2015" name="Nature">
        <title>rRNA introns, odd ribosomes, and small enigmatic genomes across a large radiation of phyla.</title>
        <authorList>
            <person name="Brown C.T."/>
            <person name="Hug L.A."/>
            <person name="Thomas B.C."/>
            <person name="Sharon I."/>
            <person name="Castelle C.J."/>
            <person name="Singh A."/>
            <person name="Wilkins M.J."/>
            <person name="Williams K.H."/>
            <person name="Banfield J.F."/>
        </authorList>
    </citation>
    <scope>NUCLEOTIDE SEQUENCE [LARGE SCALE GENOMIC DNA]</scope>
</reference>
<evidence type="ECO:0000256" key="4">
    <source>
        <dbReference type="ARBA" id="ARBA00035206"/>
    </source>
</evidence>
<keyword evidence="2 5" id="KW-0689">Ribosomal protein</keyword>
<dbReference type="PROSITE" id="PS01108">
    <property type="entry name" value="RIBOSOMAL_L24"/>
    <property type="match status" value="1"/>
</dbReference>
<dbReference type="InterPro" id="IPR041988">
    <property type="entry name" value="Ribosomal_uL24_KOW"/>
</dbReference>
<evidence type="ECO:0000256" key="1">
    <source>
        <dbReference type="ARBA" id="ARBA00010618"/>
    </source>
</evidence>
<dbReference type="HAMAP" id="MF_01326_B">
    <property type="entry name" value="Ribosomal_uL24_B"/>
    <property type="match status" value="1"/>
</dbReference>
<comment type="subunit">
    <text evidence="5">Part of the 50S ribosomal subunit.</text>
</comment>
<dbReference type="EMBL" id="LCIT01000002">
    <property type="protein sequence ID" value="KKT63557.1"/>
    <property type="molecule type" value="Genomic_DNA"/>
</dbReference>
<dbReference type="NCBIfam" id="TIGR01079">
    <property type="entry name" value="rplX_bact"/>
    <property type="match status" value="1"/>
</dbReference>
<name>A0A0G1L4P6_9BACT</name>
<feature type="domain" description="KOW" evidence="7">
    <location>
        <begin position="6"/>
        <end position="33"/>
    </location>
</feature>
<dbReference type="Proteomes" id="UP000033945">
    <property type="component" value="Unassembled WGS sequence"/>
</dbReference>
<evidence type="ECO:0000259" key="7">
    <source>
        <dbReference type="SMART" id="SM00739"/>
    </source>
</evidence>
<proteinExistence type="inferred from homology"/>
<dbReference type="GO" id="GO:1990904">
    <property type="term" value="C:ribonucleoprotein complex"/>
    <property type="evidence" value="ECO:0007669"/>
    <property type="project" value="UniProtKB-KW"/>
</dbReference>
<dbReference type="InterPro" id="IPR057264">
    <property type="entry name" value="Ribosomal_uL24_C"/>
</dbReference>
<dbReference type="PATRIC" id="fig|1618648.3.peg.217"/>
<protein>
    <recommendedName>
        <fullName evidence="4 5">Large ribosomal subunit protein uL24</fullName>
    </recommendedName>
</protein>
<keyword evidence="3 5" id="KW-0687">Ribonucleoprotein</keyword>
<dbReference type="InterPro" id="IPR005824">
    <property type="entry name" value="KOW"/>
</dbReference>
<evidence type="ECO:0000256" key="2">
    <source>
        <dbReference type="ARBA" id="ARBA00022980"/>
    </source>
</evidence>
<dbReference type="PANTHER" id="PTHR12903">
    <property type="entry name" value="MITOCHONDRIAL RIBOSOMAL PROTEIN L24"/>
    <property type="match status" value="1"/>
</dbReference>
<evidence type="ECO:0000256" key="5">
    <source>
        <dbReference type="HAMAP-Rule" id="MF_01326"/>
    </source>
</evidence>
<dbReference type="SMART" id="SM00739">
    <property type="entry name" value="KOW"/>
    <property type="match status" value="1"/>
</dbReference>
<evidence type="ECO:0000313" key="8">
    <source>
        <dbReference type="EMBL" id="KKT63557.1"/>
    </source>
</evidence>
<dbReference type="GO" id="GO:0005840">
    <property type="term" value="C:ribosome"/>
    <property type="evidence" value="ECO:0007669"/>
    <property type="project" value="UniProtKB-KW"/>
</dbReference>
<gene>
    <name evidence="5" type="primary">rplX</name>
    <name evidence="8" type="ORF">UW55_C0002G0022</name>
</gene>
<evidence type="ECO:0000256" key="6">
    <source>
        <dbReference type="RuleBase" id="RU003477"/>
    </source>
</evidence>
<comment type="function">
    <text evidence="5">One of the proteins that surrounds the polypeptide exit tunnel on the outside of the subunit.</text>
</comment>
<dbReference type="CDD" id="cd06089">
    <property type="entry name" value="KOW_RPL26"/>
    <property type="match status" value="1"/>
</dbReference>
<dbReference type="GO" id="GO:0019843">
    <property type="term" value="F:rRNA binding"/>
    <property type="evidence" value="ECO:0007669"/>
    <property type="project" value="UniProtKB-UniRule"/>
</dbReference>
<organism evidence="8 9">
    <name type="scientific">Candidatus Giovannonibacteria bacterium GW2011_GWA2_44_26</name>
    <dbReference type="NCBI Taxonomy" id="1618648"/>
    <lineage>
        <taxon>Bacteria</taxon>
        <taxon>Candidatus Giovannoniibacteriota</taxon>
    </lineage>
</organism>
<dbReference type="AlphaFoldDB" id="A0A0G1L4P6"/>
<comment type="function">
    <text evidence="5">One of two assembly initiator proteins, it binds directly to the 5'-end of the 23S rRNA, where it nucleates assembly of the 50S subunit.</text>
</comment>
<dbReference type="GO" id="GO:0006412">
    <property type="term" value="P:translation"/>
    <property type="evidence" value="ECO:0007669"/>
    <property type="project" value="UniProtKB-UniRule"/>
</dbReference>
<dbReference type="Pfam" id="PF17136">
    <property type="entry name" value="ribosomal_L24"/>
    <property type="match status" value="1"/>
</dbReference>
<dbReference type="Pfam" id="PF00467">
    <property type="entry name" value="KOW"/>
    <property type="match status" value="1"/>
</dbReference>
<dbReference type="InterPro" id="IPR003256">
    <property type="entry name" value="Ribosomal_uL24"/>
</dbReference>
<evidence type="ECO:0000256" key="3">
    <source>
        <dbReference type="ARBA" id="ARBA00023274"/>
    </source>
</evidence>
<dbReference type="InterPro" id="IPR005825">
    <property type="entry name" value="Ribosomal_uL24_CS"/>
</dbReference>